<feature type="chain" id="PRO_5045300976" description="Curlin associated repeat-containing protein" evidence="1">
    <location>
        <begin position="21"/>
        <end position="279"/>
    </location>
</feature>
<accession>A0ABW5TMR1</accession>
<evidence type="ECO:0000256" key="1">
    <source>
        <dbReference type="SAM" id="SignalP"/>
    </source>
</evidence>
<proteinExistence type="predicted"/>
<dbReference type="EMBL" id="JBHULV010000005">
    <property type="protein sequence ID" value="MFD2730277.1"/>
    <property type="molecule type" value="Genomic_DNA"/>
</dbReference>
<dbReference type="Proteomes" id="UP001597546">
    <property type="component" value="Unassembled WGS sequence"/>
</dbReference>
<evidence type="ECO:0000313" key="2">
    <source>
        <dbReference type="EMBL" id="MFD2730277.1"/>
    </source>
</evidence>
<keyword evidence="1" id="KW-0732">Signal</keyword>
<keyword evidence="3" id="KW-1185">Reference proteome</keyword>
<sequence length="279" mass="30069">MKKHLLWLIISITFFQPLIAQETLQSVTDRGSTTTANLTTGNLYMDRASNTLNSNTEFIKATLSNYPTWGVSLSHNTENDGYNSYGLGFNTTESYLIGRQEKMRLSSYGNLGIGTNTFNWAIGNRKVLEINGNSQALIGFKIGDVPKSYLYHEGANFYITNEASGKIYFQSLGGYSFNSQVNIPSQVNIVYGTIGGTGIGQYHNTSTDNLTFYNASGGANLIELNRTTGNFNIAGSAFSNKFRGINNAGSWISGEFGSNAGGNVVVVGDLEGKATIGGS</sequence>
<reference evidence="3" key="1">
    <citation type="journal article" date="2019" name="Int. J. Syst. Evol. Microbiol.">
        <title>The Global Catalogue of Microorganisms (GCM) 10K type strain sequencing project: providing services to taxonomists for standard genome sequencing and annotation.</title>
        <authorList>
            <consortium name="The Broad Institute Genomics Platform"/>
            <consortium name="The Broad Institute Genome Sequencing Center for Infectious Disease"/>
            <person name="Wu L."/>
            <person name="Ma J."/>
        </authorList>
    </citation>
    <scope>NUCLEOTIDE SEQUENCE [LARGE SCALE GENOMIC DNA]</scope>
    <source>
        <strain evidence="3">KCTC 42456</strain>
    </source>
</reference>
<evidence type="ECO:0008006" key="4">
    <source>
        <dbReference type="Google" id="ProtNLM"/>
    </source>
</evidence>
<protein>
    <recommendedName>
        <fullName evidence="4">Curlin associated repeat-containing protein</fullName>
    </recommendedName>
</protein>
<gene>
    <name evidence="2" type="ORF">ACFSSE_01020</name>
</gene>
<organism evidence="2 3">
    <name type="scientific">Pedobacter alpinus</name>
    <dbReference type="NCBI Taxonomy" id="1590643"/>
    <lineage>
        <taxon>Bacteria</taxon>
        <taxon>Pseudomonadati</taxon>
        <taxon>Bacteroidota</taxon>
        <taxon>Sphingobacteriia</taxon>
        <taxon>Sphingobacteriales</taxon>
        <taxon>Sphingobacteriaceae</taxon>
        <taxon>Pedobacter</taxon>
    </lineage>
</organism>
<feature type="signal peptide" evidence="1">
    <location>
        <begin position="1"/>
        <end position="20"/>
    </location>
</feature>
<comment type="caution">
    <text evidence="2">The sequence shown here is derived from an EMBL/GenBank/DDBJ whole genome shotgun (WGS) entry which is preliminary data.</text>
</comment>
<evidence type="ECO:0000313" key="3">
    <source>
        <dbReference type="Proteomes" id="UP001597546"/>
    </source>
</evidence>
<dbReference type="RefSeq" id="WP_379041050.1">
    <property type="nucleotide sequence ID" value="NZ_JBHSKW010000006.1"/>
</dbReference>
<name>A0ABW5TMR1_9SPHI</name>